<comment type="caution">
    <text evidence="1">The sequence shown here is derived from an EMBL/GenBank/DDBJ whole genome shotgun (WGS) entry which is preliminary data.</text>
</comment>
<sequence>MAKTAKLLEDSLLVIWNDRNADNRLEAMQRIYAPDINFFESNAGEAIVGHQAINELISKLQAEWPIEFQFELNKPSQINHTTQIVSWNLGPKGATPIATGMDVAITENDLIKSLYLFLDTK</sequence>
<dbReference type="Gene3D" id="3.10.450.50">
    <property type="match status" value="1"/>
</dbReference>
<dbReference type="SUPFAM" id="SSF54427">
    <property type="entry name" value="NTF2-like"/>
    <property type="match status" value="1"/>
</dbReference>
<evidence type="ECO:0000313" key="1">
    <source>
        <dbReference type="EMBL" id="GHB70951.1"/>
    </source>
</evidence>
<reference evidence="1 2" key="1">
    <citation type="journal article" date="2014" name="Int. J. Syst. Evol. Microbiol.">
        <title>Complete genome sequence of Corynebacterium casei LMG S-19264T (=DSM 44701T), isolated from a smear-ripened cheese.</title>
        <authorList>
            <consortium name="US DOE Joint Genome Institute (JGI-PGF)"/>
            <person name="Walter F."/>
            <person name="Albersmeier A."/>
            <person name="Kalinowski J."/>
            <person name="Ruckert C."/>
        </authorList>
    </citation>
    <scope>NUCLEOTIDE SEQUENCE [LARGE SCALE GENOMIC DNA]</scope>
    <source>
        <strain evidence="1 2">KCTC 12866</strain>
    </source>
</reference>
<evidence type="ECO:0000313" key="2">
    <source>
        <dbReference type="Proteomes" id="UP000598271"/>
    </source>
</evidence>
<evidence type="ECO:0008006" key="3">
    <source>
        <dbReference type="Google" id="ProtNLM"/>
    </source>
</evidence>
<dbReference type="EMBL" id="BMXF01000002">
    <property type="protein sequence ID" value="GHB70951.1"/>
    <property type="molecule type" value="Genomic_DNA"/>
</dbReference>
<dbReference type="AlphaFoldDB" id="A0A8J3D4A5"/>
<name>A0A8J3D4A5_9BACT</name>
<dbReference type="InterPro" id="IPR032710">
    <property type="entry name" value="NTF2-like_dom_sf"/>
</dbReference>
<proteinExistence type="predicted"/>
<dbReference type="Proteomes" id="UP000598271">
    <property type="component" value="Unassembled WGS sequence"/>
</dbReference>
<organism evidence="1 2">
    <name type="scientific">Persicitalea jodogahamensis</name>
    <dbReference type="NCBI Taxonomy" id="402147"/>
    <lineage>
        <taxon>Bacteria</taxon>
        <taxon>Pseudomonadati</taxon>
        <taxon>Bacteroidota</taxon>
        <taxon>Cytophagia</taxon>
        <taxon>Cytophagales</taxon>
        <taxon>Spirosomataceae</taxon>
        <taxon>Persicitalea</taxon>
    </lineage>
</organism>
<accession>A0A8J3D4A5</accession>
<dbReference type="RefSeq" id="WP_189564886.1">
    <property type="nucleotide sequence ID" value="NZ_BMXF01000002.1"/>
</dbReference>
<protein>
    <recommendedName>
        <fullName evidence="3">SnoaL-like domain-containing protein</fullName>
    </recommendedName>
</protein>
<gene>
    <name evidence="1" type="ORF">GCM10007390_25860</name>
</gene>
<keyword evidence="2" id="KW-1185">Reference proteome</keyword>